<evidence type="ECO:0000313" key="2">
    <source>
        <dbReference type="Proteomes" id="UP000694424"/>
    </source>
</evidence>
<dbReference type="AlphaFoldDB" id="A0A8B9P4K1"/>
<proteinExistence type="predicted"/>
<dbReference type="Ensembl" id="ENSAOWT00000004936.1">
    <property type="protein sequence ID" value="ENSAOWP00000004313.1"/>
    <property type="gene ID" value="ENSAOWG00000003018.1"/>
</dbReference>
<reference evidence="1" key="1">
    <citation type="submission" date="2025-08" db="UniProtKB">
        <authorList>
            <consortium name="Ensembl"/>
        </authorList>
    </citation>
    <scope>IDENTIFICATION</scope>
</reference>
<protein>
    <submittedName>
        <fullName evidence="1">Uncharacterized protein</fullName>
    </submittedName>
</protein>
<accession>A0A8B9P4K1</accession>
<organism evidence="1 2">
    <name type="scientific">Apteryx owenii</name>
    <name type="common">Little spotted kiwi</name>
    <dbReference type="NCBI Taxonomy" id="8824"/>
    <lineage>
        <taxon>Eukaryota</taxon>
        <taxon>Metazoa</taxon>
        <taxon>Chordata</taxon>
        <taxon>Craniata</taxon>
        <taxon>Vertebrata</taxon>
        <taxon>Euteleostomi</taxon>
        <taxon>Archelosauria</taxon>
        <taxon>Archosauria</taxon>
        <taxon>Dinosauria</taxon>
        <taxon>Saurischia</taxon>
        <taxon>Theropoda</taxon>
        <taxon>Coelurosauria</taxon>
        <taxon>Aves</taxon>
        <taxon>Palaeognathae</taxon>
        <taxon>Apterygiformes</taxon>
        <taxon>Apterygidae</taxon>
        <taxon>Apteryx</taxon>
    </lineage>
</organism>
<sequence length="94" mass="11323">MEYVCLSQLFLFKIRWLKRWPRNRCLTSSDIKLCSGFGLGFFFRLYFHCQHDFQPAYLLDGKLVKEQQLITKNISVGRKEKSLFFLKRTKHSLE</sequence>
<evidence type="ECO:0000313" key="1">
    <source>
        <dbReference type="Ensembl" id="ENSAOWP00000004313.1"/>
    </source>
</evidence>
<reference evidence="1" key="2">
    <citation type="submission" date="2025-09" db="UniProtKB">
        <authorList>
            <consortium name="Ensembl"/>
        </authorList>
    </citation>
    <scope>IDENTIFICATION</scope>
</reference>
<dbReference type="Proteomes" id="UP000694424">
    <property type="component" value="Unplaced"/>
</dbReference>
<name>A0A8B9P4K1_APTOW</name>
<keyword evidence="2" id="KW-1185">Reference proteome</keyword>